<dbReference type="Proteomes" id="UP001352223">
    <property type="component" value="Unassembled WGS sequence"/>
</dbReference>
<keyword evidence="3" id="KW-1185">Reference proteome</keyword>
<comment type="caution">
    <text evidence="2">The sequence shown here is derived from an EMBL/GenBank/DDBJ whole genome shotgun (WGS) entry which is preliminary data.</text>
</comment>
<accession>A0ABU6CJD6</accession>
<evidence type="ECO:0000313" key="2">
    <source>
        <dbReference type="EMBL" id="MEB3964841.1"/>
    </source>
</evidence>
<organism evidence="2 3">
    <name type="scientific">Streptomyces kunmingensis</name>
    <dbReference type="NCBI Taxonomy" id="68225"/>
    <lineage>
        <taxon>Bacteria</taxon>
        <taxon>Bacillati</taxon>
        <taxon>Actinomycetota</taxon>
        <taxon>Actinomycetes</taxon>
        <taxon>Kitasatosporales</taxon>
        <taxon>Streptomycetaceae</taxon>
        <taxon>Streptomyces</taxon>
    </lineage>
</organism>
<evidence type="ECO:0000313" key="3">
    <source>
        <dbReference type="Proteomes" id="UP001352223"/>
    </source>
</evidence>
<keyword evidence="1" id="KW-0732">Signal</keyword>
<feature type="signal peptide" evidence="1">
    <location>
        <begin position="1"/>
        <end position="25"/>
    </location>
</feature>
<feature type="chain" id="PRO_5046747689" evidence="1">
    <location>
        <begin position="26"/>
        <end position="90"/>
    </location>
</feature>
<name>A0ABU6CJD6_9ACTN</name>
<proteinExistence type="predicted"/>
<evidence type="ECO:0000256" key="1">
    <source>
        <dbReference type="SAM" id="SignalP"/>
    </source>
</evidence>
<gene>
    <name evidence="2" type="ORF">OKJ48_32115</name>
</gene>
<dbReference type="EMBL" id="JAOZYB010000317">
    <property type="protein sequence ID" value="MEB3964841.1"/>
    <property type="molecule type" value="Genomic_DNA"/>
</dbReference>
<dbReference type="RefSeq" id="WP_324772557.1">
    <property type="nucleotide sequence ID" value="NZ_BAAATS010000006.1"/>
</dbReference>
<sequence length="90" mass="9365">MRTRTWLAGLAVGAAVLAVGPVASAQAVPASHQSGGATAGAVALEDWVDVGTYKTYGACMSDGANSIYSRYKCKVSTTTTNWHLWVDLDS</sequence>
<reference evidence="2 3" key="1">
    <citation type="submission" date="2022-10" db="EMBL/GenBank/DDBJ databases">
        <authorList>
            <person name="Xie J."/>
            <person name="Shen N."/>
        </authorList>
    </citation>
    <scope>NUCLEOTIDE SEQUENCE [LARGE SCALE GENOMIC DNA]</scope>
    <source>
        <strain evidence="2 3">DSM 41681</strain>
    </source>
</reference>
<protein>
    <submittedName>
        <fullName evidence="2">Uncharacterized protein</fullName>
    </submittedName>
</protein>